<dbReference type="EMBL" id="JAINZM010000002">
    <property type="protein sequence ID" value="MCW6054494.1"/>
    <property type="molecule type" value="Genomic_DNA"/>
</dbReference>
<evidence type="ECO:0000256" key="2">
    <source>
        <dbReference type="SAM" id="MobiDB-lite"/>
    </source>
</evidence>
<keyword evidence="1" id="KW-0175">Coiled coil</keyword>
<reference evidence="3" key="1">
    <citation type="submission" date="2021-08" db="EMBL/GenBank/DDBJ databases">
        <title>Characterization of Pseudomonas fragariae.</title>
        <authorList>
            <person name="Carvalho R."/>
            <person name="Marin M."/>
        </authorList>
    </citation>
    <scope>NUCLEOTIDE SEQUENCE</scope>
    <source>
        <strain evidence="3">17</strain>
    </source>
</reference>
<evidence type="ECO:0000313" key="4">
    <source>
        <dbReference type="Proteomes" id="UP001142690"/>
    </source>
</evidence>
<keyword evidence="4" id="KW-1185">Reference proteome</keyword>
<feature type="region of interest" description="Disordered" evidence="2">
    <location>
        <begin position="212"/>
        <end position="234"/>
    </location>
</feature>
<evidence type="ECO:0000313" key="3">
    <source>
        <dbReference type="EMBL" id="MCW6054494.1"/>
    </source>
</evidence>
<sequence>MRIPEHIIQVIQANPLQGATEACDYTLQEVEASREWTGDDYEILLECLAIVSTLKENELIYYSEFDPVIEPDLKHVCTAVAKFLTLVRDQLIGSSAEAKLENLKKQMSIKLTNSFSYEFTDGDLARVQTLVNELRTQISSSTNLEQKHRQRLLRRLEKLQSELHKKVSDLDNIYGLIGDAGVVLGKLGKDAQPIVERIRELTNITWRTQARAEELSSDTPLPSLGQDDDTRSIS</sequence>
<comment type="caution">
    <text evidence="3">The sequence shown here is derived from an EMBL/GenBank/DDBJ whole genome shotgun (WGS) entry which is preliminary data.</text>
</comment>
<protein>
    <submittedName>
        <fullName evidence="3">Uncharacterized protein</fullName>
    </submittedName>
</protein>
<gene>
    <name evidence="3" type="ORF">K7K06_02375</name>
</gene>
<accession>A0ABT3LDF5</accession>
<name>A0ABT3LDF5_9PSED</name>
<feature type="coiled-coil region" evidence="1">
    <location>
        <begin position="142"/>
        <end position="169"/>
    </location>
</feature>
<organism evidence="3 4">
    <name type="scientific">Pseudomonas fragariae</name>
    <name type="common">ex Marin et al. 2024</name>
    <dbReference type="NCBI Taxonomy" id="3080056"/>
    <lineage>
        <taxon>Bacteria</taxon>
        <taxon>Pseudomonadati</taxon>
        <taxon>Pseudomonadota</taxon>
        <taxon>Gammaproteobacteria</taxon>
        <taxon>Pseudomonadales</taxon>
        <taxon>Pseudomonadaceae</taxon>
        <taxon>Pseudomonas</taxon>
    </lineage>
</organism>
<proteinExistence type="predicted"/>
<evidence type="ECO:0000256" key="1">
    <source>
        <dbReference type="SAM" id="Coils"/>
    </source>
</evidence>
<dbReference type="Proteomes" id="UP001142690">
    <property type="component" value="Unassembled WGS sequence"/>
</dbReference>